<evidence type="ECO:0000313" key="3">
    <source>
        <dbReference type="Proteomes" id="UP001239445"/>
    </source>
</evidence>
<proteinExistence type="predicted"/>
<dbReference type="Proteomes" id="UP001239445">
    <property type="component" value="Unassembled WGS sequence"/>
</dbReference>
<dbReference type="InterPro" id="IPR036249">
    <property type="entry name" value="Thioredoxin-like_sf"/>
</dbReference>
<dbReference type="InterPro" id="IPR032801">
    <property type="entry name" value="PXL2A/B/C"/>
</dbReference>
<feature type="compositionally biased region" description="Low complexity" evidence="1">
    <location>
        <begin position="26"/>
        <end position="37"/>
    </location>
</feature>
<dbReference type="Gene3D" id="3.40.30.10">
    <property type="entry name" value="Glutaredoxin"/>
    <property type="match status" value="1"/>
</dbReference>
<protein>
    <submittedName>
        <fullName evidence="2">Thioredoxin-like protein AAED1</fullName>
    </submittedName>
</protein>
<dbReference type="Pfam" id="PF13911">
    <property type="entry name" value="AhpC-TSA_2"/>
    <property type="match status" value="1"/>
</dbReference>
<gene>
    <name evidence="2" type="ORF">QBC47DRAFT_9874</name>
</gene>
<feature type="compositionally biased region" description="Basic and acidic residues" evidence="1">
    <location>
        <begin position="314"/>
        <end position="333"/>
    </location>
</feature>
<feature type="compositionally biased region" description="Low complexity" evidence="1">
    <location>
        <begin position="60"/>
        <end position="75"/>
    </location>
</feature>
<dbReference type="CDD" id="cd02970">
    <property type="entry name" value="PRX_like2"/>
    <property type="match status" value="1"/>
</dbReference>
<keyword evidence="3" id="KW-1185">Reference proteome</keyword>
<organism evidence="2 3">
    <name type="scientific">Echria macrotheca</name>
    <dbReference type="NCBI Taxonomy" id="438768"/>
    <lineage>
        <taxon>Eukaryota</taxon>
        <taxon>Fungi</taxon>
        <taxon>Dikarya</taxon>
        <taxon>Ascomycota</taxon>
        <taxon>Pezizomycotina</taxon>
        <taxon>Sordariomycetes</taxon>
        <taxon>Sordariomycetidae</taxon>
        <taxon>Sordariales</taxon>
        <taxon>Schizotheciaceae</taxon>
        <taxon>Echria</taxon>
    </lineage>
</organism>
<feature type="compositionally biased region" description="Low complexity" evidence="1">
    <location>
        <begin position="10"/>
        <end position="19"/>
    </location>
</feature>
<dbReference type="PANTHER" id="PTHR28630">
    <property type="match status" value="1"/>
</dbReference>
<dbReference type="EMBL" id="MU839827">
    <property type="protein sequence ID" value="KAK1760586.1"/>
    <property type="molecule type" value="Genomic_DNA"/>
</dbReference>
<accession>A0AAJ0F9T1</accession>
<feature type="region of interest" description="Disordered" evidence="1">
    <location>
        <begin position="1"/>
        <end position="116"/>
    </location>
</feature>
<dbReference type="SUPFAM" id="SSF52833">
    <property type="entry name" value="Thioredoxin-like"/>
    <property type="match status" value="1"/>
</dbReference>
<feature type="compositionally biased region" description="Basic and acidic residues" evidence="1">
    <location>
        <begin position="85"/>
        <end position="100"/>
    </location>
</feature>
<sequence length="407" mass="43345">MMAAPLPEKPAAMATAESAPAPPPTSSAQTVAAAAAEAEPDFKAGSVPVPVADAEPTKVATDPAPQPTVQTAATANGASVPVEKVSTESAERPLAHHDDDSTNPADFDGAVDSNNDLPTAETLARIDDYVVLDRDRKTHTFRSLYTGKHCARRVLIIFVRHFYCGNCQEYLRALSSSSITPDALLRLPISTMIAVVGCGDPGLIDMYASATNCPFPIYADPTRRLYAELGMIRTLALGARPAYTTQNLLKSSLASVVQGLKQVKHGRATKGGDARQVGGEFLFEPMELQSPVTTPWGDGEKSAMGGFPFVKGGGPEKRSSDTSLDGKGEDYDGRGVEEKRVTWCHRMRTTRDHAEIPELMEVLGLDGTGMPIKDLKRWSRAVETRKGTGLSMAGQMSAMKAQAGTVS</sequence>
<dbReference type="PANTHER" id="PTHR28630:SF3">
    <property type="entry name" value="PEROXIREDOXIN-LIKE 2C"/>
    <property type="match status" value="1"/>
</dbReference>
<name>A0AAJ0F9T1_9PEZI</name>
<dbReference type="AlphaFoldDB" id="A0AAJ0F9T1"/>
<feature type="region of interest" description="Disordered" evidence="1">
    <location>
        <begin position="293"/>
        <end position="333"/>
    </location>
</feature>
<comment type="caution">
    <text evidence="2">The sequence shown here is derived from an EMBL/GenBank/DDBJ whole genome shotgun (WGS) entry which is preliminary data.</text>
</comment>
<reference evidence="2" key="1">
    <citation type="submission" date="2023-06" db="EMBL/GenBank/DDBJ databases">
        <title>Genome-scale phylogeny and comparative genomics of the fungal order Sordariales.</title>
        <authorList>
            <consortium name="Lawrence Berkeley National Laboratory"/>
            <person name="Hensen N."/>
            <person name="Bonometti L."/>
            <person name="Westerberg I."/>
            <person name="Brannstrom I.O."/>
            <person name="Guillou S."/>
            <person name="Cros-Aarteil S."/>
            <person name="Calhoun S."/>
            <person name="Haridas S."/>
            <person name="Kuo A."/>
            <person name="Mondo S."/>
            <person name="Pangilinan J."/>
            <person name="Riley R."/>
            <person name="Labutti K."/>
            <person name="Andreopoulos B."/>
            <person name="Lipzen A."/>
            <person name="Chen C."/>
            <person name="Yanf M."/>
            <person name="Daum C."/>
            <person name="Ng V."/>
            <person name="Clum A."/>
            <person name="Steindorff A."/>
            <person name="Ohm R."/>
            <person name="Martin F."/>
            <person name="Silar P."/>
            <person name="Natvig D."/>
            <person name="Lalanne C."/>
            <person name="Gautier V."/>
            <person name="Ament-Velasquez S.L."/>
            <person name="Kruys A."/>
            <person name="Hutchinson M.I."/>
            <person name="Powell A.J."/>
            <person name="Barry K."/>
            <person name="Miller A.N."/>
            <person name="Grigoriev I.V."/>
            <person name="Debuchy R."/>
            <person name="Gladieux P."/>
            <person name="Thoren M.H."/>
            <person name="Johannesson H."/>
        </authorList>
    </citation>
    <scope>NUCLEOTIDE SEQUENCE</scope>
    <source>
        <strain evidence="2">PSN4</strain>
    </source>
</reference>
<evidence type="ECO:0000256" key="1">
    <source>
        <dbReference type="SAM" id="MobiDB-lite"/>
    </source>
</evidence>
<dbReference type="FunFam" id="3.40.30.10:FF:000404">
    <property type="entry name" value="WGS project CABT00000000 data, contig 2.14"/>
    <property type="match status" value="1"/>
</dbReference>
<evidence type="ECO:0000313" key="2">
    <source>
        <dbReference type="EMBL" id="KAK1760586.1"/>
    </source>
</evidence>